<name>A0A8S1RM23_9CILI</name>
<gene>
    <name evidence="1" type="ORF">PSON_ATCC_30995.1.T2120007</name>
</gene>
<dbReference type="EMBL" id="CAJJDN010000212">
    <property type="protein sequence ID" value="CAD8129246.1"/>
    <property type="molecule type" value="Genomic_DNA"/>
</dbReference>
<accession>A0A8S1RM23</accession>
<comment type="caution">
    <text evidence="1">The sequence shown here is derived from an EMBL/GenBank/DDBJ whole genome shotgun (WGS) entry which is preliminary data.</text>
</comment>
<reference evidence="1" key="1">
    <citation type="submission" date="2021-01" db="EMBL/GenBank/DDBJ databases">
        <authorList>
            <consortium name="Genoscope - CEA"/>
            <person name="William W."/>
        </authorList>
    </citation>
    <scope>NUCLEOTIDE SEQUENCE</scope>
</reference>
<evidence type="ECO:0000313" key="2">
    <source>
        <dbReference type="Proteomes" id="UP000692954"/>
    </source>
</evidence>
<keyword evidence="2" id="KW-1185">Reference proteome</keyword>
<proteinExistence type="predicted"/>
<dbReference type="Proteomes" id="UP000692954">
    <property type="component" value="Unassembled WGS sequence"/>
</dbReference>
<evidence type="ECO:0000313" key="1">
    <source>
        <dbReference type="EMBL" id="CAD8129246.1"/>
    </source>
</evidence>
<dbReference type="AlphaFoldDB" id="A0A8S1RM23"/>
<organism evidence="1 2">
    <name type="scientific">Paramecium sonneborni</name>
    <dbReference type="NCBI Taxonomy" id="65129"/>
    <lineage>
        <taxon>Eukaryota</taxon>
        <taxon>Sar</taxon>
        <taxon>Alveolata</taxon>
        <taxon>Ciliophora</taxon>
        <taxon>Intramacronucleata</taxon>
        <taxon>Oligohymenophorea</taxon>
        <taxon>Peniculida</taxon>
        <taxon>Parameciidae</taxon>
        <taxon>Paramecium</taxon>
    </lineage>
</organism>
<sequence length="111" mass="13522">MKQTFDTDNRRDLDLYKLLKQWRISLSLTKQYKSTIDKLQRSILRVIFNFINLTQQAINFLIKNFVSCKQKSDLFKFQQEIKQIMKAILGYFLFYLKKDKLQLQLIKHKLK</sequence>
<protein>
    <submittedName>
        <fullName evidence="1">Uncharacterized protein</fullName>
    </submittedName>
</protein>